<dbReference type="InterPro" id="IPR019704">
    <property type="entry name" value="Flagellar_assmbl_FliX_class2"/>
</dbReference>
<gene>
    <name evidence="1" type="ORF">GXW71_15450</name>
</gene>
<evidence type="ECO:0000313" key="2">
    <source>
        <dbReference type="Proteomes" id="UP001196870"/>
    </source>
</evidence>
<proteinExistence type="predicted"/>
<comment type="caution">
    <text evidence="1">The sequence shown here is derived from an EMBL/GenBank/DDBJ whole genome shotgun (WGS) entry which is preliminary data.</text>
</comment>
<evidence type="ECO:0000313" key="1">
    <source>
        <dbReference type="EMBL" id="MBR0665753.1"/>
    </source>
</evidence>
<dbReference type="Proteomes" id="UP001196870">
    <property type="component" value="Unassembled WGS sequence"/>
</dbReference>
<organism evidence="1 2">
    <name type="scientific">Plastoroseomonas hellenica</name>
    <dbReference type="NCBI Taxonomy" id="2687306"/>
    <lineage>
        <taxon>Bacteria</taxon>
        <taxon>Pseudomonadati</taxon>
        <taxon>Pseudomonadota</taxon>
        <taxon>Alphaproteobacteria</taxon>
        <taxon>Acetobacterales</taxon>
        <taxon>Acetobacteraceae</taxon>
        <taxon>Plastoroseomonas</taxon>
    </lineage>
</organism>
<name>A0ABS5EZU1_9PROT</name>
<dbReference type="Pfam" id="PF10768">
    <property type="entry name" value="FliX"/>
    <property type="match status" value="1"/>
</dbReference>
<dbReference type="RefSeq" id="WP_211853422.1">
    <property type="nucleotide sequence ID" value="NZ_JAAGBB010000017.1"/>
</dbReference>
<reference evidence="2" key="1">
    <citation type="journal article" date="2021" name="Syst. Appl. Microbiol.">
        <title>Roseomonas hellenica sp. nov., isolated from roots of wild-growing Alkanna tinctoria.</title>
        <authorList>
            <person name="Rat A."/>
            <person name="Naranjo H.D."/>
            <person name="Lebbe L."/>
            <person name="Cnockaert M."/>
            <person name="Krigas N."/>
            <person name="Grigoriadou K."/>
            <person name="Maloupa E."/>
            <person name="Willems A."/>
        </authorList>
    </citation>
    <scope>NUCLEOTIDE SEQUENCE [LARGE SCALE GENOMIC DNA]</scope>
    <source>
        <strain evidence="2">LMG 31523</strain>
    </source>
</reference>
<protein>
    <recommendedName>
        <fullName evidence="3">Flagellar assembly protein FliX</fullName>
    </recommendedName>
</protein>
<evidence type="ECO:0008006" key="3">
    <source>
        <dbReference type="Google" id="ProtNLM"/>
    </source>
</evidence>
<dbReference type="EMBL" id="JAAGBB010000017">
    <property type="protein sequence ID" value="MBR0665753.1"/>
    <property type="molecule type" value="Genomic_DNA"/>
</dbReference>
<sequence>MSGIRGITPGSGPVAPARAGRGGTAFRLGVAEEAPAARAGAAAAAQAVDFGLLSLQEGSTAEERDARARKRGLALLEELQEVQVALLGGRLDPARLARLASLSGGEQAADPALAEAVAAIALRARVELARLECAGLMARE</sequence>
<keyword evidence="2" id="KW-1185">Reference proteome</keyword>
<accession>A0ABS5EZU1</accession>